<sequence>MTKVSEVFDGIYSDNILNTIFLSKVGAMAINMPDIESVSNELTEALKKSPYIYDLELSERQSLVMCGYSSDSGVVLHDVKTKKVKVKIPKSKQKLFKFPVPKHEFDEFDTLIKGTLFLSYAKIGKPSLSYMASEFRNIFSESLDSSPLTNVSIGPSPIHPDFYFVFSSNSSGEKSQVIHKTKEEVVIEIINEDSNKYETHIEGFFDTISHTMFRFYNGIIVRQKTASLEEQVKDKFDELISAHELSYDKSSLFLALSQHGKKMQKSTCQLYSALAKFQSEQVTLASQTNEVLELVKKDEYLVCIEQYFKKKLSFRDNIPHSLIDTVSALNGSYHAVGGVRVASVASIFGAVSGAVIAVLLPLILKTTDAQNRIIENKISIEKSVEESKENSVTETESANKQFKSDS</sequence>
<name>A0ABY5LMN4_9VIBR</name>
<reference evidence="3" key="1">
    <citation type="submission" date="2022-07" db="EMBL/GenBank/DDBJ databases">
        <title>Complete genome of Vibrio japonicus strain JCM 31412T and phylogenomic assessment of the Nereis clade of the genus Vibrio.</title>
        <authorList>
            <person name="Shlafstein M.D."/>
            <person name="Emsley S.A."/>
            <person name="Ushijima B."/>
            <person name="Videau P."/>
            <person name="Saw J.H."/>
        </authorList>
    </citation>
    <scope>NUCLEOTIDE SEQUENCE</scope>
    <source>
        <strain evidence="3">JCM 31412</strain>
    </source>
</reference>
<dbReference type="RefSeq" id="WP_086610534.1">
    <property type="nucleotide sequence ID" value="NZ_CP102097.1"/>
</dbReference>
<proteinExistence type="predicted"/>
<accession>A0ABY5LMN4</accession>
<evidence type="ECO:0000256" key="2">
    <source>
        <dbReference type="SAM" id="Phobius"/>
    </source>
</evidence>
<organism evidence="3 4">
    <name type="scientific">Vibrio japonicus</name>
    <dbReference type="NCBI Taxonomy" id="1824638"/>
    <lineage>
        <taxon>Bacteria</taxon>
        <taxon>Pseudomonadati</taxon>
        <taxon>Pseudomonadota</taxon>
        <taxon>Gammaproteobacteria</taxon>
        <taxon>Vibrionales</taxon>
        <taxon>Vibrionaceae</taxon>
        <taxon>Vibrio</taxon>
    </lineage>
</organism>
<dbReference type="EMBL" id="CP102097">
    <property type="protein sequence ID" value="UUM32160.1"/>
    <property type="molecule type" value="Genomic_DNA"/>
</dbReference>
<keyword evidence="2" id="KW-0812">Transmembrane</keyword>
<gene>
    <name evidence="3" type="ORF">NP165_17845</name>
</gene>
<keyword evidence="4" id="KW-1185">Reference proteome</keyword>
<evidence type="ECO:0000313" key="4">
    <source>
        <dbReference type="Proteomes" id="UP001058602"/>
    </source>
</evidence>
<evidence type="ECO:0000313" key="3">
    <source>
        <dbReference type="EMBL" id="UUM32160.1"/>
    </source>
</evidence>
<keyword evidence="2" id="KW-0472">Membrane</keyword>
<dbReference type="Proteomes" id="UP001058602">
    <property type="component" value="Chromosome 2"/>
</dbReference>
<protein>
    <submittedName>
        <fullName evidence="3">Uncharacterized protein</fullName>
    </submittedName>
</protein>
<keyword evidence="2" id="KW-1133">Transmembrane helix</keyword>
<feature type="region of interest" description="Disordered" evidence="1">
    <location>
        <begin position="385"/>
        <end position="406"/>
    </location>
</feature>
<feature type="transmembrane region" description="Helical" evidence="2">
    <location>
        <begin position="341"/>
        <end position="364"/>
    </location>
</feature>
<evidence type="ECO:0000256" key="1">
    <source>
        <dbReference type="SAM" id="MobiDB-lite"/>
    </source>
</evidence>